<name>A0A923E7K2_CLOTT</name>
<dbReference type="EMBL" id="JAAZWO010000002">
    <property type="protein sequence ID" value="MBC2396576.1"/>
    <property type="molecule type" value="Genomic_DNA"/>
</dbReference>
<accession>A0A923E7K2</accession>
<feature type="transmembrane region" description="Helical" evidence="1">
    <location>
        <begin position="6"/>
        <end position="25"/>
    </location>
</feature>
<evidence type="ECO:0000313" key="3">
    <source>
        <dbReference type="Proteomes" id="UP000563151"/>
    </source>
</evidence>
<protein>
    <submittedName>
        <fullName evidence="2">Stage III sporulation protein AF</fullName>
    </submittedName>
</protein>
<dbReference type="Pfam" id="PF09581">
    <property type="entry name" value="Spore_III_AF"/>
    <property type="match status" value="1"/>
</dbReference>
<keyword evidence="1" id="KW-0812">Transmembrane</keyword>
<dbReference type="NCBIfam" id="TIGR02896">
    <property type="entry name" value="spore_III_AF"/>
    <property type="match status" value="1"/>
</dbReference>
<gene>
    <name evidence="2" type="primary">spoIIIAF</name>
    <name evidence="2" type="ORF">HGG79_02125</name>
</gene>
<keyword evidence="1" id="KW-0472">Membrane</keyword>
<evidence type="ECO:0000256" key="1">
    <source>
        <dbReference type="SAM" id="Phobius"/>
    </source>
</evidence>
<dbReference type="Proteomes" id="UP000563151">
    <property type="component" value="Unassembled WGS sequence"/>
</dbReference>
<dbReference type="AlphaFoldDB" id="A0A923E7K2"/>
<dbReference type="RefSeq" id="WP_035148677.1">
    <property type="nucleotide sequence ID" value="NZ_JAAZWO010000002.1"/>
</dbReference>
<comment type="caution">
    <text evidence="2">The sequence shown here is derived from an EMBL/GenBank/DDBJ whole genome shotgun (WGS) entry which is preliminary data.</text>
</comment>
<reference evidence="2 3" key="1">
    <citation type="submission" date="2020-04" db="EMBL/GenBank/DDBJ databases">
        <title>Genomic insights into acetone-butanol-ethanol (ABE) fermentation by sequencing solventogenic clostridia strains.</title>
        <authorList>
            <person name="Brown S."/>
        </authorList>
    </citation>
    <scope>NUCLEOTIDE SEQUENCE [LARGE SCALE GENOMIC DNA]</scope>
    <source>
        <strain evidence="2 3">DJ011</strain>
    </source>
</reference>
<keyword evidence="1" id="KW-1133">Transmembrane helix</keyword>
<feature type="transmembrane region" description="Helical" evidence="1">
    <location>
        <begin position="37"/>
        <end position="55"/>
    </location>
</feature>
<organism evidence="2 3">
    <name type="scientific">Clostridium tetanomorphum</name>
    <dbReference type="NCBI Taxonomy" id="1553"/>
    <lineage>
        <taxon>Bacteria</taxon>
        <taxon>Bacillati</taxon>
        <taxon>Bacillota</taxon>
        <taxon>Clostridia</taxon>
        <taxon>Eubacteriales</taxon>
        <taxon>Clostridiaceae</taxon>
        <taxon>Clostridium</taxon>
    </lineage>
</organism>
<sequence length="194" mass="22864">MIETLRAWIVNISTVVLFITAVEMLLPDNSLKKYSKFVLGLILITVLINPLIKIFNKNFDINIYSNNISKSIDEESYKNDLKEYKEKSVENTIKTFEANLEKIVEEKIKDRFEGINSKVQVKAEYSEEDNKFNIKNVNIGIKDKKIRKVKKVQINFKKNNELNKEDKDKMTNDIREYLSKELKIHKNIINIYKI</sequence>
<proteinExistence type="predicted"/>
<dbReference type="InterPro" id="IPR014245">
    <property type="entry name" value="Spore_III_AF"/>
</dbReference>
<evidence type="ECO:0000313" key="2">
    <source>
        <dbReference type="EMBL" id="MBC2396576.1"/>
    </source>
</evidence>
<keyword evidence="3" id="KW-1185">Reference proteome</keyword>